<evidence type="ECO:0000259" key="2">
    <source>
        <dbReference type="Pfam" id="PF20167"/>
    </source>
</evidence>
<proteinExistence type="predicted"/>
<dbReference type="EMBL" id="JAVYJV010000014">
    <property type="protein sequence ID" value="KAK4354314.1"/>
    <property type="molecule type" value="Genomic_DNA"/>
</dbReference>
<dbReference type="Pfam" id="PF20167">
    <property type="entry name" value="Transposase_32"/>
    <property type="match status" value="1"/>
</dbReference>
<accession>A0AAE1RKY2</accession>
<evidence type="ECO:0000313" key="3">
    <source>
        <dbReference type="EMBL" id="KAK4354314.1"/>
    </source>
</evidence>
<organism evidence="3 4">
    <name type="scientific">Anisodus tanguticus</name>
    <dbReference type="NCBI Taxonomy" id="243964"/>
    <lineage>
        <taxon>Eukaryota</taxon>
        <taxon>Viridiplantae</taxon>
        <taxon>Streptophyta</taxon>
        <taxon>Embryophyta</taxon>
        <taxon>Tracheophyta</taxon>
        <taxon>Spermatophyta</taxon>
        <taxon>Magnoliopsida</taxon>
        <taxon>eudicotyledons</taxon>
        <taxon>Gunneridae</taxon>
        <taxon>Pentapetalae</taxon>
        <taxon>asterids</taxon>
        <taxon>lamiids</taxon>
        <taxon>Solanales</taxon>
        <taxon>Solanaceae</taxon>
        <taxon>Solanoideae</taxon>
        <taxon>Hyoscyameae</taxon>
        <taxon>Anisodus</taxon>
    </lineage>
</organism>
<name>A0AAE1RKY2_9SOLA</name>
<feature type="domain" description="Putative plant transposon protein" evidence="2">
    <location>
        <begin position="89"/>
        <end position="203"/>
    </location>
</feature>
<dbReference type="InterPro" id="IPR046796">
    <property type="entry name" value="Transposase_32_dom"/>
</dbReference>
<dbReference type="Proteomes" id="UP001291623">
    <property type="component" value="Unassembled WGS sequence"/>
</dbReference>
<comment type="caution">
    <text evidence="3">The sequence shown here is derived from an EMBL/GenBank/DDBJ whole genome shotgun (WGS) entry which is preliminary data.</text>
</comment>
<gene>
    <name evidence="3" type="ORF">RND71_026508</name>
</gene>
<evidence type="ECO:0000313" key="4">
    <source>
        <dbReference type="Proteomes" id="UP001291623"/>
    </source>
</evidence>
<evidence type="ECO:0000256" key="1">
    <source>
        <dbReference type="SAM" id="MobiDB-lite"/>
    </source>
</evidence>
<feature type="compositionally biased region" description="Basic and acidic residues" evidence="1">
    <location>
        <begin position="7"/>
        <end position="22"/>
    </location>
</feature>
<keyword evidence="4" id="KW-1185">Reference proteome</keyword>
<dbReference type="AlphaFoldDB" id="A0AAE1RKY2"/>
<reference evidence="3" key="1">
    <citation type="submission" date="2023-12" db="EMBL/GenBank/DDBJ databases">
        <title>Genome assembly of Anisodus tanguticus.</title>
        <authorList>
            <person name="Wang Y.-J."/>
        </authorList>
    </citation>
    <scope>NUCLEOTIDE SEQUENCE</scope>
    <source>
        <strain evidence="3">KB-2021</strain>
        <tissue evidence="3">Leaf</tissue>
    </source>
</reference>
<protein>
    <recommendedName>
        <fullName evidence="2">Putative plant transposon protein domain-containing protein</fullName>
    </recommendedName>
</protein>
<sequence>MILMAAPEDKRPPPRVEPRSTDVDSESEDTIFPDGKLGIAAVAPHVKEWYLTFKLVVDPHPEVVIDTEALSSKFINVLNCITTIGLTYLTTTIGLTNIDMVKEFDLEKEYVVHVRGRDVTFSYEIINRLMELPEKSLACFDDWSLRPDYARICYTLCGPRSITIWVRDAHHRHKYLKRASLTLEAKVMLWLVNYRILPTNNDT</sequence>
<feature type="region of interest" description="Disordered" evidence="1">
    <location>
        <begin position="1"/>
        <end position="29"/>
    </location>
</feature>